<dbReference type="EMBL" id="JALAZD010000001">
    <property type="protein sequence ID" value="MCI0126329.1"/>
    <property type="molecule type" value="Genomic_DNA"/>
</dbReference>
<evidence type="ECO:0000256" key="1">
    <source>
        <dbReference type="ARBA" id="ARBA00009437"/>
    </source>
</evidence>
<evidence type="ECO:0000256" key="2">
    <source>
        <dbReference type="ARBA" id="ARBA00023015"/>
    </source>
</evidence>
<dbReference type="GO" id="GO:0000976">
    <property type="term" value="F:transcription cis-regulatory region binding"/>
    <property type="evidence" value="ECO:0007669"/>
    <property type="project" value="TreeGrafter"/>
</dbReference>
<evidence type="ECO:0000313" key="9">
    <source>
        <dbReference type="Proteomes" id="UP001156140"/>
    </source>
</evidence>
<evidence type="ECO:0000256" key="4">
    <source>
        <dbReference type="ARBA" id="ARBA00023163"/>
    </source>
</evidence>
<dbReference type="CDD" id="cd08419">
    <property type="entry name" value="PBP2_CbbR_RubisCO_like"/>
    <property type="match status" value="1"/>
</dbReference>
<organism evidence="8 9">
    <name type="scientific">Paradevosia shaoguanensis</name>
    <dbReference type="NCBI Taxonomy" id="1335043"/>
    <lineage>
        <taxon>Bacteria</taxon>
        <taxon>Pseudomonadati</taxon>
        <taxon>Pseudomonadota</taxon>
        <taxon>Alphaproteobacteria</taxon>
        <taxon>Hyphomicrobiales</taxon>
        <taxon>Devosiaceae</taxon>
        <taxon>Paradevosia</taxon>
    </lineage>
</organism>
<feature type="domain" description="HTH lysR-type" evidence="7">
    <location>
        <begin position="4"/>
        <end position="61"/>
    </location>
</feature>
<evidence type="ECO:0000259" key="7">
    <source>
        <dbReference type="PROSITE" id="PS50931"/>
    </source>
</evidence>
<reference evidence="8" key="1">
    <citation type="submission" date="2022-03" db="EMBL/GenBank/DDBJ databases">
        <title>The complete genome sequence of a Methyloterrigena soli.</title>
        <authorList>
            <person name="Zi Z."/>
        </authorList>
    </citation>
    <scope>NUCLEOTIDE SEQUENCE</scope>
    <source>
        <strain evidence="8">M48</strain>
    </source>
</reference>
<sequence>MKNITLRQLRAAAAVQKAGKIIFAANELGLSQPAVTLQLRDLEKLVGTQLFDRTNEGMRPTAAGLAVAEAAKAIEERLLVLGDEIDAIKGVRKGALRLGVVSTAKYFAPSIMAAFMKQFPDVDVTLFVGNRAETIASLNNHTVDVALMGRPPRELPVRAASFGEHPLVFVAPPDHPLARARQISKERIGQEKFLVRERGSGTRISLEIFLGELPGRIDDLGTELESNETIKQAVMAGLGLAFISGHTIAQEVELGRLVVLDVVGTPIRRQWFSVTRADRSISPAMKAFETFLSSEGNRFLPVITS</sequence>
<dbReference type="PROSITE" id="PS50931">
    <property type="entry name" value="HTH_LYSR"/>
    <property type="match status" value="1"/>
</dbReference>
<proteinExistence type="inferred from homology"/>
<evidence type="ECO:0000256" key="6">
    <source>
        <dbReference type="ARBA" id="ARBA00043141"/>
    </source>
</evidence>
<keyword evidence="4" id="KW-0804">Transcription</keyword>
<dbReference type="InterPro" id="IPR000847">
    <property type="entry name" value="LysR_HTH_N"/>
</dbReference>
<dbReference type="InterPro" id="IPR005119">
    <property type="entry name" value="LysR_subst-bd"/>
</dbReference>
<evidence type="ECO:0000313" key="8">
    <source>
        <dbReference type="EMBL" id="MCI0126329.1"/>
    </source>
</evidence>
<comment type="caution">
    <text evidence="8">The sequence shown here is derived from an EMBL/GenBank/DDBJ whole genome shotgun (WGS) entry which is preliminary data.</text>
</comment>
<name>A0AA41UCI2_9HYPH</name>
<protein>
    <recommendedName>
        <fullName evidence="5">HTH-type transcriptional regulator CbbR</fullName>
    </recommendedName>
    <alternativeName>
        <fullName evidence="6">RuBisCO operon transcriptional regulator</fullName>
    </alternativeName>
</protein>
<keyword evidence="9" id="KW-1185">Reference proteome</keyword>
<dbReference type="PANTHER" id="PTHR30126:SF5">
    <property type="entry name" value="HTH-TYPE TRANSCRIPTIONAL ACTIVATOR CMPR"/>
    <property type="match status" value="1"/>
</dbReference>
<dbReference type="SUPFAM" id="SSF46785">
    <property type="entry name" value="Winged helix' DNA-binding domain"/>
    <property type="match status" value="1"/>
</dbReference>
<dbReference type="Proteomes" id="UP001156140">
    <property type="component" value="Unassembled WGS sequence"/>
</dbReference>
<evidence type="ECO:0000256" key="5">
    <source>
        <dbReference type="ARBA" id="ARBA00039279"/>
    </source>
</evidence>
<gene>
    <name evidence="8" type="ORF">ML536_05765</name>
</gene>
<keyword evidence="3" id="KW-0238">DNA-binding</keyword>
<dbReference type="InterPro" id="IPR036390">
    <property type="entry name" value="WH_DNA-bd_sf"/>
</dbReference>
<dbReference type="SUPFAM" id="SSF53850">
    <property type="entry name" value="Periplasmic binding protein-like II"/>
    <property type="match status" value="1"/>
</dbReference>
<dbReference type="Pfam" id="PF03466">
    <property type="entry name" value="LysR_substrate"/>
    <property type="match status" value="1"/>
</dbReference>
<comment type="similarity">
    <text evidence="1">Belongs to the LysR transcriptional regulatory family.</text>
</comment>
<dbReference type="Gene3D" id="3.40.190.10">
    <property type="entry name" value="Periplasmic binding protein-like II"/>
    <property type="match status" value="2"/>
</dbReference>
<dbReference type="GO" id="GO:0003700">
    <property type="term" value="F:DNA-binding transcription factor activity"/>
    <property type="evidence" value="ECO:0007669"/>
    <property type="project" value="InterPro"/>
</dbReference>
<dbReference type="InterPro" id="IPR036388">
    <property type="entry name" value="WH-like_DNA-bd_sf"/>
</dbReference>
<accession>A0AA41UCI2</accession>
<dbReference type="AlphaFoldDB" id="A0AA41UCI2"/>
<dbReference type="Pfam" id="PF00126">
    <property type="entry name" value="HTH_1"/>
    <property type="match status" value="1"/>
</dbReference>
<evidence type="ECO:0000256" key="3">
    <source>
        <dbReference type="ARBA" id="ARBA00023125"/>
    </source>
</evidence>
<dbReference type="Gene3D" id="1.10.10.10">
    <property type="entry name" value="Winged helix-like DNA-binding domain superfamily/Winged helix DNA-binding domain"/>
    <property type="match status" value="1"/>
</dbReference>
<dbReference type="RefSeq" id="WP_035089446.1">
    <property type="nucleotide sequence ID" value="NZ_CP068983.1"/>
</dbReference>
<dbReference type="PANTHER" id="PTHR30126">
    <property type="entry name" value="HTH-TYPE TRANSCRIPTIONAL REGULATOR"/>
    <property type="match status" value="1"/>
</dbReference>
<dbReference type="PRINTS" id="PR00039">
    <property type="entry name" value="HTHLYSR"/>
</dbReference>
<keyword evidence="2" id="KW-0805">Transcription regulation</keyword>